<comment type="similarity">
    <text evidence="2">Belongs to the CDP-glycerol glycerophosphotransferase family.</text>
</comment>
<evidence type="ECO:0000256" key="1">
    <source>
        <dbReference type="ARBA" id="ARBA00004202"/>
    </source>
</evidence>
<dbReference type="InterPro" id="IPR051612">
    <property type="entry name" value="Teichoic_Acid_Biosynth"/>
</dbReference>
<dbReference type="Gene3D" id="3.40.50.11820">
    <property type="match status" value="1"/>
</dbReference>
<keyword evidence="5" id="KW-0777">Teichoic acid biosynthesis</keyword>
<dbReference type="GO" id="GO:0047355">
    <property type="term" value="F:CDP-glycerol glycerophosphotransferase activity"/>
    <property type="evidence" value="ECO:0007669"/>
    <property type="project" value="InterPro"/>
</dbReference>
<evidence type="ECO:0000256" key="4">
    <source>
        <dbReference type="ARBA" id="ARBA00022679"/>
    </source>
</evidence>
<evidence type="ECO:0000256" key="5">
    <source>
        <dbReference type="ARBA" id="ARBA00022944"/>
    </source>
</evidence>
<dbReference type="GO" id="GO:0019350">
    <property type="term" value="P:teichoic acid biosynthetic process"/>
    <property type="evidence" value="ECO:0007669"/>
    <property type="project" value="UniProtKB-KW"/>
</dbReference>
<keyword evidence="3" id="KW-1003">Cell membrane</keyword>
<dbReference type="Pfam" id="PF04464">
    <property type="entry name" value="Glyphos_transf"/>
    <property type="match status" value="1"/>
</dbReference>
<dbReference type="GO" id="GO:0005886">
    <property type="term" value="C:plasma membrane"/>
    <property type="evidence" value="ECO:0007669"/>
    <property type="project" value="UniProtKB-SubCell"/>
</dbReference>
<dbReference type="Gene3D" id="3.40.50.12580">
    <property type="match status" value="1"/>
</dbReference>
<keyword evidence="6" id="KW-0472">Membrane</keyword>
<dbReference type="PANTHER" id="PTHR37316:SF3">
    <property type="entry name" value="TEICHOIC ACID GLYCEROL-PHOSPHATE TRANSFERASE"/>
    <property type="match status" value="1"/>
</dbReference>
<dbReference type="OrthoDB" id="8549922at2"/>
<reference evidence="7 8" key="1">
    <citation type="submission" date="2019-07" db="EMBL/GenBank/DDBJ databases">
        <title>Whole genome shotgun sequence of Aeromicrobium flavum NBRC 107625.</title>
        <authorList>
            <person name="Hosoyama A."/>
            <person name="Uohara A."/>
            <person name="Ohji S."/>
            <person name="Ichikawa N."/>
        </authorList>
    </citation>
    <scope>NUCLEOTIDE SEQUENCE [LARGE SCALE GENOMIC DNA]</scope>
    <source>
        <strain evidence="7 8">NBRC 107625</strain>
    </source>
</reference>
<evidence type="ECO:0000313" key="7">
    <source>
        <dbReference type="EMBL" id="GEO88603.1"/>
    </source>
</evidence>
<dbReference type="PANTHER" id="PTHR37316">
    <property type="entry name" value="TEICHOIC ACID GLYCEROL-PHOSPHATE PRIMASE"/>
    <property type="match status" value="1"/>
</dbReference>
<dbReference type="RefSeq" id="WP_146826007.1">
    <property type="nucleotide sequence ID" value="NZ_BAAAYQ010000005.1"/>
</dbReference>
<gene>
    <name evidence="7" type="ORF">AFL01nite_09300</name>
</gene>
<evidence type="ECO:0008006" key="9">
    <source>
        <dbReference type="Google" id="ProtNLM"/>
    </source>
</evidence>
<protein>
    <recommendedName>
        <fullName evidence="9">Glycosyl transferase</fullName>
    </recommendedName>
</protein>
<comment type="subcellular location">
    <subcellularLocation>
        <location evidence="1">Cell membrane</location>
        <topology evidence="1">Peripheral membrane protein</topology>
    </subcellularLocation>
</comment>
<sequence length="743" mass="82369">MGRLRSLTRRVRDLATGPNKPLDVLAREVPAAIRKLPKDLDGSIEAELRAQVPELLREVDRAALVRAVPSWAKVALRHLEHDDVDALHAALNQGLIDVRQFAGGLHDGLPVLHLPGWDDPSIPRETFVLADSETRFAGEVVRSRVVDDRFEAVLRAGFAHIDADGAVPELTVMTPGVRAAYVGETSGHRGGAAMWRETYDLSTWAVDLPLSRLGPEQALEVEVEVRLAGRTARGRLQLVVPPEPIGPAVDAIDLERGTIVVRGRGLDTAPTLQSSSVTLTATEFTRLGSSFRCVFPATADRWGRGELPLPIGDYVVVADGEPLPLAAELVGWPVDLADGPLVGHTSDAGLRLIKPRLPDENTMYGQRYLREAYVALETAVDPKMAMFQCYWAEVATDSQAAIHRELHRRDPRMRLYWGTVDHSVALPEGAKRLVAGTREWYSALATARLLVKNTEVGAYTRLRPGQVYLQTFHGQPFKRMGRPDFARRMASWRAEYEATERRSTYWDVICLPYPEADEFYREAYDWQGPAFDHGLPRTDALLAEDADDVRRATRRLLGIRDDQTAVLHATTWREDLSRGDNTSADPGLLDVKALAEELGDDVVVLQRSHHSVARSDQRHGSGGGVVDVTDHPEINDLVLASDLAILDYTSLRFDYAITGKPMVFFVPDLEKYEQELRGFLFPFEESAPGPVVRDSGDLAALVRDTAWVAEHADAYAAFNERFNRFHDGRAAERVVDGLLGWDA</sequence>
<dbReference type="AlphaFoldDB" id="A0A512HT17"/>
<dbReference type="SUPFAM" id="SSF53756">
    <property type="entry name" value="UDP-Glycosyltransferase/glycogen phosphorylase"/>
    <property type="match status" value="1"/>
</dbReference>
<keyword evidence="4" id="KW-0808">Transferase</keyword>
<accession>A0A512HT17</accession>
<name>A0A512HT17_9ACTN</name>
<evidence type="ECO:0000256" key="6">
    <source>
        <dbReference type="ARBA" id="ARBA00023136"/>
    </source>
</evidence>
<dbReference type="InterPro" id="IPR007554">
    <property type="entry name" value="Glycerophosphate_synth"/>
</dbReference>
<comment type="caution">
    <text evidence="7">The sequence shown here is derived from an EMBL/GenBank/DDBJ whole genome shotgun (WGS) entry which is preliminary data.</text>
</comment>
<dbReference type="EMBL" id="BJZQ01000003">
    <property type="protein sequence ID" value="GEO88603.1"/>
    <property type="molecule type" value="Genomic_DNA"/>
</dbReference>
<evidence type="ECO:0000256" key="3">
    <source>
        <dbReference type="ARBA" id="ARBA00022475"/>
    </source>
</evidence>
<keyword evidence="8" id="KW-1185">Reference proteome</keyword>
<proteinExistence type="inferred from homology"/>
<dbReference type="InterPro" id="IPR043148">
    <property type="entry name" value="TagF_C"/>
</dbReference>
<dbReference type="Proteomes" id="UP000321769">
    <property type="component" value="Unassembled WGS sequence"/>
</dbReference>
<dbReference type="InterPro" id="IPR043149">
    <property type="entry name" value="TagF_N"/>
</dbReference>
<evidence type="ECO:0000313" key="8">
    <source>
        <dbReference type="Proteomes" id="UP000321769"/>
    </source>
</evidence>
<organism evidence="7 8">
    <name type="scientific">Aeromicrobium flavum</name>
    <dbReference type="NCBI Taxonomy" id="416568"/>
    <lineage>
        <taxon>Bacteria</taxon>
        <taxon>Bacillati</taxon>
        <taxon>Actinomycetota</taxon>
        <taxon>Actinomycetes</taxon>
        <taxon>Propionibacteriales</taxon>
        <taxon>Nocardioidaceae</taxon>
        <taxon>Aeromicrobium</taxon>
    </lineage>
</organism>
<evidence type="ECO:0000256" key="2">
    <source>
        <dbReference type="ARBA" id="ARBA00010488"/>
    </source>
</evidence>